<protein>
    <submittedName>
        <fullName evidence="9">MFS transporter</fullName>
    </submittedName>
</protein>
<feature type="transmembrane region" description="Helical" evidence="7">
    <location>
        <begin position="315"/>
        <end position="332"/>
    </location>
</feature>
<evidence type="ECO:0000256" key="1">
    <source>
        <dbReference type="ARBA" id="ARBA00004429"/>
    </source>
</evidence>
<dbReference type="Proteomes" id="UP001326613">
    <property type="component" value="Chromosome"/>
</dbReference>
<dbReference type="SUPFAM" id="SSF103473">
    <property type="entry name" value="MFS general substrate transporter"/>
    <property type="match status" value="1"/>
</dbReference>
<dbReference type="Pfam" id="PF07690">
    <property type="entry name" value="MFS_1"/>
    <property type="match status" value="1"/>
</dbReference>
<accession>A0ABZ0USX7</accession>
<feature type="transmembrane region" description="Helical" evidence="7">
    <location>
        <begin position="242"/>
        <end position="263"/>
    </location>
</feature>
<feature type="transmembrane region" description="Helical" evidence="7">
    <location>
        <begin position="372"/>
        <end position="395"/>
    </location>
</feature>
<keyword evidence="3" id="KW-1003">Cell membrane</keyword>
<feature type="transmembrane region" description="Helical" evidence="7">
    <location>
        <begin position="283"/>
        <end position="303"/>
    </location>
</feature>
<evidence type="ECO:0000256" key="3">
    <source>
        <dbReference type="ARBA" id="ARBA00022475"/>
    </source>
</evidence>
<proteinExistence type="predicted"/>
<dbReference type="PANTHER" id="PTHR43045:SF1">
    <property type="entry name" value="SHIKIMATE TRANSPORTER"/>
    <property type="match status" value="1"/>
</dbReference>
<dbReference type="InterPro" id="IPR011701">
    <property type="entry name" value="MFS"/>
</dbReference>
<dbReference type="PANTHER" id="PTHR43045">
    <property type="entry name" value="SHIKIMATE TRANSPORTER"/>
    <property type="match status" value="1"/>
</dbReference>
<dbReference type="Gene3D" id="1.20.1250.20">
    <property type="entry name" value="MFS general substrate transporter like domains"/>
    <property type="match status" value="1"/>
</dbReference>
<dbReference type="InterPro" id="IPR020846">
    <property type="entry name" value="MFS_dom"/>
</dbReference>
<reference evidence="9 10" key="1">
    <citation type="submission" date="2022-10" db="EMBL/GenBank/DDBJ databases">
        <title>Host association and intracellularity evolved multiple times independently in the Rickettsiales.</title>
        <authorList>
            <person name="Castelli M."/>
            <person name="Nardi T."/>
            <person name="Gammuto L."/>
            <person name="Bellinzona G."/>
            <person name="Sabaneyeva E."/>
            <person name="Potekhin A."/>
            <person name="Serra V."/>
            <person name="Petroni G."/>
            <person name="Sassera D."/>
        </authorList>
    </citation>
    <scope>NUCLEOTIDE SEQUENCE [LARGE SCALE GENOMIC DNA]</scope>
    <source>
        <strain evidence="9 10">Kr 154-4</strain>
    </source>
</reference>
<evidence type="ECO:0000256" key="5">
    <source>
        <dbReference type="ARBA" id="ARBA00022989"/>
    </source>
</evidence>
<dbReference type="RefSeq" id="WP_323737930.1">
    <property type="nucleotide sequence ID" value="NZ_CP112932.1"/>
</dbReference>
<dbReference type="EMBL" id="CP112932">
    <property type="protein sequence ID" value="WPY01129.1"/>
    <property type="molecule type" value="Genomic_DNA"/>
</dbReference>
<feature type="domain" description="Major facilitator superfamily (MFS) profile" evidence="8">
    <location>
        <begin position="11"/>
        <end position="427"/>
    </location>
</feature>
<feature type="transmembrane region" description="Helical" evidence="7">
    <location>
        <begin position="12"/>
        <end position="32"/>
    </location>
</feature>
<sequence length="431" mass="48265">MLGLNKEQKECIGLLSIGTFLEYFDLMLYVHMAVLLNELFFPTTDAHAAKLISAFAFCSVFVTRPIGALLFGYIGDNIGRRATVIITTTMMACSCIVMANLPTYEQIGISAAWIVTICRVVQGMSSMGEIVGAELYMTEITKPPVQYPVTTIIAVFSVIGGNVALGVASLVTSFGFNWRIAFWIGAGVAVIGAIARTRLRETPDFVDFKRKAKKYLEELNRTPEHIEAVLNYPTFQEKANKITLLSLFLIQCSWPVCFYFVYIHCGHILKDSFGYSAEQVIHQNFIVSMMNLLGYLIITYLSYIIHPLKIIKVKLIIFSIFILICPYLLSNIKSADDLFLIQSFIMLFVLSAASAMSVMYSHIPIFRRFTYAGLMFALSRAVMHVITSFGLVYLIEYFGHWGLLVIMVPVCIGFGFAVSHFEKLEIEAGNL</sequence>
<feature type="transmembrane region" description="Helical" evidence="7">
    <location>
        <begin position="401"/>
        <end position="421"/>
    </location>
</feature>
<keyword evidence="5 7" id="KW-1133">Transmembrane helix</keyword>
<dbReference type="PROSITE" id="PS50850">
    <property type="entry name" value="MFS"/>
    <property type="match status" value="1"/>
</dbReference>
<evidence type="ECO:0000259" key="8">
    <source>
        <dbReference type="PROSITE" id="PS50850"/>
    </source>
</evidence>
<feature type="transmembrane region" description="Helical" evidence="7">
    <location>
        <begin position="176"/>
        <end position="195"/>
    </location>
</feature>
<evidence type="ECO:0000256" key="2">
    <source>
        <dbReference type="ARBA" id="ARBA00022448"/>
    </source>
</evidence>
<keyword evidence="4 7" id="KW-0812">Transmembrane</keyword>
<feature type="transmembrane region" description="Helical" evidence="7">
    <location>
        <begin position="82"/>
        <end position="101"/>
    </location>
</feature>
<organism evidence="9 10">
    <name type="scientific">Candidatus Trichorickettsia mobilis</name>
    <dbReference type="NCBI Taxonomy" id="1346319"/>
    <lineage>
        <taxon>Bacteria</taxon>
        <taxon>Pseudomonadati</taxon>
        <taxon>Pseudomonadota</taxon>
        <taxon>Alphaproteobacteria</taxon>
        <taxon>Rickettsiales</taxon>
        <taxon>Rickettsiaceae</taxon>
        <taxon>Rickettsieae</taxon>
        <taxon>Candidatus Trichorickettsia</taxon>
    </lineage>
</organism>
<evidence type="ECO:0000313" key="9">
    <source>
        <dbReference type="EMBL" id="WPY01129.1"/>
    </source>
</evidence>
<feature type="transmembrane region" description="Helical" evidence="7">
    <location>
        <begin position="107"/>
        <end position="124"/>
    </location>
</feature>
<evidence type="ECO:0000256" key="4">
    <source>
        <dbReference type="ARBA" id="ARBA00022692"/>
    </source>
</evidence>
<evidence type="ECO:0000313" key="10">
    <source>
        <dbReference type="Proteomes" id="UP001326613"/>
    </source>
</evidence>
<feature type="transmembrane region" description="Helical" evidence="7">
    <location>
        <begin position="145"/>
        <end position="170"/>
    </location>
</feature>
<feature type="transmembrane region" description="Helical" evidence="7">
    <location>
        <begin position="52"/>
        <end position="75"/>
    </location>
</feature>
<gene>
    <name evidence="9" type="ORF">Trichorick_01029</name>
</gene>
<keyword evidence="10" id="KW-1185">Reference proteome</keyword>
<name>A0ABZ0USX7_9RICK</name>
<dbReference type="InterPro" id="IPR036259">
    <property type="entry name" value="MFS_trans_sf"/>
</dbReference>
<feature type="transmembrane region" description="Helical" evidence="7">
    <location>
        <begin position="338"/>
        <end position="360"/>
    </location>
</feature>
<evidence type="ECO:0000256" key="6">
    <source>
        <dbReference type="ARBA" id="ARBA00023136"/>
    </source>
</evidence>
<keyword evidence="2" id="KW-0813">Transport</keyword>
<evidence type="ECO:0000256" key="7">
    <source>
        <dbReference type="SAM" id="Phobius"/>
    </source>
</evidence>
<keyword evidence="6 7" id="KW-0472">Membrane</keyword>
<comment type="subcellular location">
    <subcellularLocation>
        <location evidence="1">Cell inner membrane</location>
        <topology evidence="1">Multi-pass membrane protein</topology>
    </subcellularLocation>
</comment>